<evidence type="ECO:0000259" key="17">
    <source>
        <dbReference type="PROSITE" id="PS50142"/>
    </source>
</evidence>
<feature type="active site" evidence="15">
    <location>
        <position position="115"/>
    </location>
</feature>
<evidence type="ECO:0000256" key="10">
    <source>
        <dbReference type="ARBA" id="ARBA00022723"/>
    </source>
</evidence>
<dbReference type="CDD" id="cd10845">
    <property type="entry name" value="DSRM_RNAse_III_family"/>
    <property type="match status" value="1"/>
</dbReference>
<dbReference type="SMART" id="SM00535">
    <property type="entry name" value="RIBOc"/>
    <property type="match status" value="1"/>
</dbReference>
<evidence type="ECO:0000256" key="9">
    <source>
        <dbReference type="ARBA" id="ARBA00022722"/>
    </source>
</evidence>
<dbReference type="HAMAP" id="MF_00104">
    <property type="entry name" value="RNase_III"/>
    <property type="match status" value="1"/>
</dbReference>
<dbReference type="GO" id="GO:0005737">
    <property type="term" value="C:cytoplasm"/>
    <property type="evidence" value="ECO:0007669"/>
    <property type="project" value="UniProtKB-SubCell"/>
</dbReference>
<dbReference type="SMART" id="SM00358">
    <property type="entry name" value="DSRM"/>
    <property type="match status" value="1"/>
</dbReference>
<dbReference type="Pfam" id="PF14622">
    <property type="entry name" value="Ribonucleas_3_3"/>
    <property type="match status" value="1"/>
</dbReference>
<keyword evidence="12 15" id="KW-0378">Hydrolase</keyword>
<evidence type="ECO:0000256" key="7">
    <source>
        <dbReference type="ARBA" id="ARBA00022664"/>
    </source>
</evidence>
<dbReference type="PROSITE" id="PS00517">
    <property type="entry name" value="RNASE_3_1"/>
    <property type="match status" value="1"/>
</dbReference>
<evidence type="ECO:0000256" key="8">
    <source>
        <dbReference type="ARBA" id="ARBA00022694"/>
    </source>
</evidence>
<evidence type="ECO:0000256" key="4">
    <source>
        <dbReference type="ARBA" id="ARBA00011738"/>
    </source>
</evidence>
<dbReference type="GO" id="GO:0019843">
    <property type="term" value="F:rRNA binding"/>
    <property type="evidence" value="ECO:0007669"/>
    <property type="project" value="UniProtKB-KW"/>
</dbReference>
<dbReference type="EC" id="3.1.26.3" evidence="15"/>
<evidence type="ECO:0000256" key="12">
    <source>
        <dbReference type="ARBA" id="ARBA00022801"/>
    </source>
</evidence>
<evidence type="ECO:0000256" key="5">
    <source>
        <dbReference type="ARBA" id="ARBA00022490"/>
    </source>
</evidence>
<keyword evidence="5 15" id="KW-0963">Cytoplasm</keyword>
<dbReference type="Proteomes" id="UP000245728">
    <property type="component" value="Chromosome"/>
</dbReference>
<dbReference type="GO" id="GO:0046872">
    <property type="term" value="F:metal ion binding"/>
    <property type="evidence" value="ECO:0007669"/>
    <property type="project" value="UniProtKB-KW"/>
</dbReference>
<evidence type="ECO:0000256" key="11">
    <source>
        <dbReference type="ARBA" id="ARBA00022759"/>
    </source>
</evidence>
<dbReference type="GO" id="GO:0010468">
    <property type="term" value="P:regulation of gene expression"/>
    <property type="evidence" value="ECO:0007669"/>
    <property type="project" value="TreeGrafter"/>
</dbReference>
<dbReference type="SUPFAM" id="SSF69065">
    <property type="entry name" value="RNase III domain-like"/>
    <property type="match status" value="1"/>
</dbReference>
<keyword evidence="14 15" id="KW-0694">RNA-binding</keyword>
<organism evidence="18 19">
    <name type="scientific">Saliniradius amylolyticus</name>
    <dbReference type="NCBI Taxonomy" id="2183582"/>
    <lineage>
        <taxon>Bacteria</taxon>
        <taxon>Pseudomonadati</taxon>
        <taxon>Pseudomonadota</taxon>
        <taxon>Gammaproteobacteria</taxon>
        <taxon>Alteromonadales</taxon>
        <taxon>Alteromonadaceae</taxon>
        <taxon>Saliniradius</taxon>
    </lineage>
</organism>
<dbReference type="PANTHER" id="PTHR11207:SF0">
    <property type="entry name" value="RIBONUCLEASE 3"/>
    <property type="match status" value="1"/>
</dbReference>
<dbReference type="GO" id="GO:0006364">
    <property type="term" value="P:rRNA processing"/>
    <property type="evidence" value="ECO:0007669"/>
    <property type="project" value="UniProtKB-UniRule"/>
</dbReference>
<gene>
    <name evidence="18" type="primary">rnt1</name>
    <name evidence="15" type="synonym">rnc</name>
    <name evidence="18" type="ORF">HMF8227_00907</name>
</gene>
<evidence type="ECO:0000256" key="6">
    <source>
        <dbReference type="ARBA" id="ARBA00022552"/>
    </source>
</evidence>
<dbReference type="GO" id="GO:0008033">
    <property type="term" value="P:tRNA processing"/>
    <property type="evidence" value="ECO:0007669"/>
    <property type="project" value="UniProtKB-KW"/>
</dbReference>
<evidence type="ECO:0000256" key="2">
    <source>
        <dbReference type="ARBA" id="ARBA00004496"/>
    </source>
</evidence>
<dbReference type="GO" id="GO:0004525">
    <property type="term" value="F:ribonuclease III activity"/>
    <property type="evidence" value="ECO:0007669"/>
    <property type="project" value="UniProtKB-UniRule"/>
</dbReference>
<keyword evidence="13 15" id="KW-0460">Magnesium</keyword>
<comment type="function">
    <text evidence="15">Digests double-stranded RNA. Involved in the processing of primary rRNA transcript to yield the immediate precursors to the large and small rRNAs (23S and 16S). Processes some mRNAs, and tRNAs when they are encoded in the rRNA operon. Processes pre-crRNA and tracrRNA of type II CRISPR loci if present in the organism.</text>
</comment>
<evidence type="ECO:0000256" key="15">
    <source>
        <dbReference type="HAMAP-Rule" id="MF_00104"/>
    </source>
</evidence>
<comment type="cofactor">
    <cofactor evidence="15">
        <name>Mg(2+)</name>
        <dbReference type="ChEBI" id="CHEBI:18420"/>
    </cofactor>
</comment>
<protein>
    <recommendedName>
        <fullName evidence="15">Ribonuclease 3</fullName>
        <ecNumber evidence="15">3.1.26.3</ecNumber>
    </recommendedName>
    <alternativeName>
        <fullName evidence="15">Ribonuclease III</fullName>
        <shortName evidence="15">RNase III</shortName>
    </alternativeName>
</protein>
<name>A0A2S2E1J9_9ALTE</name>
<keyword evidence="10 15" id="KW-0479">Metal-binding</keyword>
<dbReference type="Pfam" id="PF00035">
    <property type="entry name" value="dsrm"/>
    <property type="match status" value="1"/>
</dbReference>
<dbReference type="KEGG" id="salh:HMF8227_00907"/>
<evidence type="ECO:0000256" key="3">
    <source>
        <dbReference type="ARBA" id="ARBA00010183"/>
    </source>
</evidence>
<dbReference type="GO" id="GO:0042802">
    <property type="term" value="F:identical protein binding"/>
    <property type="evidence" value="ECO:0007669"/>
    <property type="project" value="UniProtKB-ARBA"/>
</dbReference>
<dbReference type="RefSeq" id="WP_109339053.1">
    <property type="nucleotide sequence ID" value="NZ_CP029347.1"/>
</dbReference>
<evidence type="ECO:0000256" key="13">
    <source>
        <dbReference type="ARBA" id="ARBA00022842"/>
    </source>
</evidence>
<dbReference type="Gene3D" id="3.30.160.20">
    <property type="match status" value="1"/>
</dbReference>
<comment type="catalytic activity">
    <reaction evidence="1 15">
        <text>Endonucleolytic cleavage to 5'-phosphomonoester.</text>
        <dbReference type="EC" id="3.1.26.3"/>
    </reaction>
</comment>
<feature type="active site" evidence="15">
    <location>
        <position position="43"/>
    </location>
</feature>
<accession>A0A2S2E1J9</accession>
<evidence type="ECO:0000313" key="18">
    <source>
        <dbReference type="EMBL" id="AWL11402.1"/>
    </source>
</evidence>
<dbReference type="EMBL" id="CP029347">
    <property type="protein sequence ID" value="AWL11402.1"/>
    <property type="molecule type" value="Genomic_DNA"/>
</dbReference>
<keyword evidence="19" id="KW-1185">Reference proteome</keyword>
<feature type="domain" description="DRBM" evidence="16">
    <location>
        <begin position="153"/>
        <end position="223"/>
    </location>
</feature>
<dbReference type="PROSITE" id="PS50137">
    <property type="entry name" value="DS_RBD"/>
    <property type="match status" value="1"/>
</dbReference>
<comment type="subunit">
    <text evidence="4 15">Homodimer.</text>
</comment>
<reference evidence="18 19" key="1">
    <citation type="submission" date="2018-05" db="EMBL/GenBank/DDBJ databases">
        <title>Salinimonas sp. HMF8227 Genome sequencing and assembly.</title>
        <authorList>
            <person name="Kang H."/>
            <person name="Kang J."/>
            <person name="Cha I."/>
            <person name="Kim H."/>
            <person name="Joh K."/>
        </authorList>
    </citation>
    <scope>NUCLEOTIDE SEQUENCE [LARGE SCALE GENOMIC DNA]</scope>
    <source>
        <strain evidence="18 19">HMF8227</strain>
    </source>
</reference>
<dbReference type="FunFam" id="1.10.1520.10:FF:000001">
    <property type="entry name" value="Ribonuclease 3"/>
    <property type="match status" value="1"/>
</dbReference>
<evidence type="ECO:0000256" key="14">
    <source>
        <dbReference type="ARBA" id="ARBA00022884"/>
    </source>
</evidence>
<dbReference type="FunFam" id="3.30.160.20:FF:000003">
    <property type="entry name" value="Ribonuclease 3"/>
    <property type="match status" value="1"/>
</dbReference>
<evidence type="ECO:0000259" key="16">
    <source>
        <dbReference type="PROSITE" id="PS50137"/>
    </source>
</evidence>
<dbReference type="InterPro" id="IPR036389">
    <property type="entry name" value="RNase_III_sf"/>
</dbReference>
<dbReference type="InterPro" id="IPR000999">
    <property type="entry name" value="RNase_III_dom"/>
</dbReference>
<dbReference type="Gene3D" id="1.10.1520.10">
    <property type="entry name" value="Ribonuclease III domain"/>
    <property type="match status" value="1"/>
</dbReference>
<dbReference type="InterPro" id="IPR011907">
    <property type="entry name" value="RNase_III"/>
</dbReference>
<feature type="binding site" evidence="15">
    <location>
        <position position="115"/>
    </location>
    <ligand>
        <name>Mg(2+)</name>
        <dbReference type="ChEBI" id="CHEBI:18420"/>
    </ligand>
</feature>
<comment type="similarity">
    <text evidence="3">Belongs to the ribonuclease III family.</text>
</comment>
<dbReference type="PROSITE" id="PS50142">
    <property type="entry name" value="RNASE_3_2"/>
    <property type="match status" value="1"/>
</dbReference>
<keyword evidence="8 15" id="KW-0819">tRNA processing</keyword>
<keyword evidence="11 15" id="KW-0255">Endonuclease</keyword>
<dbReference type="PANTHER" id="PTHR11207">
    <property type="entry name" value="RIBONUCLEASE III"/>
    <property type="match status" value="1"/>
</dbReference>
<dbReference type="InterPro" id="IPR014720">
    <property type="entry name" value="dsRBD_dom"/>
</dbReference>
<feature type="binding site" evidence="15">
    <location>
        <position position="39"/>
    </location>
    <ligand>
        <name>Mg(2+)</name>
        <dbReference type="ChEBI" id="CHEBI:18420"/>
    </ligand>
</feature>
<dbReference type="OrthoDB" id="9805026at2"/>
<keyword evidence="7 15" id="KW-0507">mRNA processing</keyword>
<dbReference type="NCBIfam" id="TIGR02191">
    <property type="entry name" value="RNaseIII"/>
    <property type="match status" value="1"/>
</dbReference>
<proteinExistence type="inferred from homology"/>
<keyword evidence="15" id="KW-0699">rRNA-binding</keyword>
<keyword evidence="6 15" id="KW-0698">rRNA processing</keyword>
<dbReference type="GO" id="GO:0006397">
    <property type="term" value="P:mRNA processing"/>
    <property type="evidence" value="ECO:0007669"/>
    <property type="project" value="UniProtKB-UniRule"/>
</dbReference>
<sequence length="225" mass="25588">MHAYDAISRNLGYEFQNPDNLHQALTHRSASRQHNERLEFLGDSVLGMVIAQELYFRFPEQPEGKLTRMRSTLVKGETLAELAREFHLGDGLQLGPGELKSGGFRRDSILADAMEAVIGAIFLEAGFDTVKQRVLSWYQARLEKLDPNYHPKDHKTRLQEYLQSRRQPLPEYTVVDVTGKSHDQTFTVECQVQGMTAPATAKANSRRRAEQQAARQILEQLHDGK</sequence>
<evidence type="ECO:0000256" key="1">
    <source>
        <dbReference type="ARBA" id="ARBA00000109"/>
    </source>
</evidence>
<evidence type="ECO:0000313" key="19">
    <source>
        <dbReference type="Proteomes" id="UP000245728"/>
    </source>
</evidence>
<dbReference type="CDD" id="cd00593">
    <property type="entry name" value="RIBOc"/>
    <property type="match status" value="1"/>
</dbReference>
<keyword evidence="9 15" id="KW-0540">Nuclease</keyword>
<comment type="subcellular location">
    <subcellularLocation>
        <location evidence="2 15">Cytoplasm</location>
    </subcellularLocation>
</comment>
<feature type="binding site" evidence="15">
    <location>
        <position position="112"/>
    </location>
    <ligand>
        <name>Mg(2+)</name>
        <dbReference type="ChEBI" id="CHEBI:18420"/>
    </ligand>
</feature>
<dbReference type="AlphaFoldDB" id="A0A2S2E1J9"/>
<dbReference type="SUPFAM" id="SSF54768">
    <property type="entry name" value="dsRNA-binding domain-like"/>
    <property type="match status" value="1"/>
</dbReference>
<dbReference type="GO" id="GO:0003725">
    <property type="term" value="F:double-stranded RNA binding"/>
    <property type="evidence" value="ECO:0007669"/>
    <property type="project" value="TreeGrafter"/>
</dbReference>
<feature type="domain" description="RNase III" evidence="17">
    <location>
        <begin position="4"/>
        <end position="126"/>
    </location>
</feature>